<name>A0A1X7SJV2_AMPQE</name>
<evidence type="ECO:0000313" key="1">
    <source>
        <dbReference type="EnsemblMetazoa" id="Aqu2.1.02339_001"/>
    </source>
</evidence>
<reference evidence="1" key="1">
    <citation type="submission" date="2017-05" db="UniProtKB">
        <authorList>
            <consortium name="EnsemblMetazoa"/>
        </authorList>
    </citation>
    <scope>IDENTIFICATION</scope>
</reference>
<protein>
    <submittedName>
        <fullName evidence="1">Uncharacterized protein</fullName>
    </submittedName>
</protein>
<dbReference type="InParanoid" id="A0A1X7SJV2"/>
<sequence length="183" mass="20784">MAIYEPVQRALSLETIVEKYSTKLPQVIVASESVYGAHDNILQEGQSFEVYFKKETPVVTIKMAEKSFQVPLNSSFRFSVHYNPRNDDLNTARDGYQFESVAGIMKAVPLPRVVYVNKHCTASLGKEGGEENIEVGTLLLIRGVEKVKSRFGKVNMLNPFEIFRSTNYYNNISRERKFASFSL</sequence>
<organism evidence="1">
    <name type="scientific">Amphimedon queenslandica</name>
    <name type="common">Sponge</name>
    <dbReference type="NCBI Taxonomy" id="400682"/>
    <lineage>
        <taxon>Eukaryota</taxon>
        <taxon>Metazoa</taxon>
        <taxon>Porifera</taxon>
        <taxon>Demospongiae</taxon>
        <taxon>Heteroscleromorpha</taxon>
        <taxon>Haplosclerida</taxon>
        <taxon>Niphatidae</taxon>
        <taxon>Amphimedon</taxon>
    </lineage>
</organism>
<dbReference type="AlphaFoldDB" id="A0A1X7SJV2"/>
<proteinExistence type="predicted"/>
<accession>A0A1X7SJV2</accession>
<dbReference type="OrthoDB" id="202764at2759"/>
<dbReference type="EnsemblMetazoa" id="Aqu2.1.02339_001">
    <property type="protein sequence ID" value="Aqu2.1.02339_001"/>
    <property type="gene ID" value="Aqu2.1.02339"/>
</dbReference>